<dbReference type="EMBL" id="QOVN01000004">
    <property type="protein sequence ID" value="RXG28554.1"/>
    <property type="molecule type" value="Genomic_DNA"/>
</dbReference>
<evidence type="ECO:0000313" key="5">
    <source>
        <dbReference type="Proteomes" id="UP000290037"/>
    </source>
</evidence>
<evidence type="ECO:0000256" key="1">
    <source>
        <dbReference type="SAM" id="SignalP"/>
    </source>
</evidence>
<accession>A0A1M5TUE3</accession>
<dbReference type="Proteomes" id="UP000184240">
    <property type="component" value="Unassembled WGS sequence"/>
</dbReference>
<protein>
    <submittedName>
        <fullName evidence="3">Uncharacterized protein</fullName>
    </submittedName>
</protein>
<reference evidence="3" key="2">
    <citation type="submission" date="2016-11" db="EMBL/GenBank/DDBJ databases">
        <authorList>
            <person name="Jaros S."/>
            <person name="Januszkiewicz K."/>
            <person name="Wedrychowicz H."/>
        </authorList>
    </citation>
    <scope>NUCLEOTIDE SEQUENCE [LARGE SCALE GENOMIC DNA]</scope>
    <source>
        <strain evidence="3">DSM 19859</strain>
    </source>
</reference>
<dbReference type="RefSeq" id="WP_128755711.1">
    <property type="nucleotide sequence ID" value="NZ_FQXT01000001.1"/>
</dbReference>
<evidence type="ECO:0000313" key="4">
    <source>
        <dbReference type="Proteomes" id="UP000184240"/>
    </source>
</evidence>
<dbReference type="OrthoDB" id="823362at2"/>
<reference evidence="4" key="1">
    <citation type="submission" date="2016-11" db="EMBL/GenBank/DDBJ databases">
        <authorList>
            <person name="Varghese N."/>
            <person name="Submissions S."/>
        </authorList>
    </citation>
    <scope>NUCLEOTIDE SEQUENCE [LARGE SCALE GENOMIC DNA]</scope>
    <source>
        <strain evidence="4">DSM 19859</strain>
    </source>
</reference>
<dbReference type="EMBL" id="FQXT01000001">
    <property type="protein sequence ID" value="SHH54392.1"/>
    <property type="molecule type" value="Genomic_DNA"/>
</dbReference>
<keyword evidence="1" id="KW-0732">Signal</keyword>
<evidence type="ECO:0000313" key="2">
    <source>
        <dbReference type="EMBL" id="RXG28554.1"/>
    </source>
</evidence>
<gene>
    <name evidence="2" type="ORF">DSM01_2014</name>
    <name evidence="3" type="ORF">SAMN04487999_0460</name>
</gene>
<sequence>MPKIVFSILILFCLTATAQQKYMDYNNQLISERDLEQHYKGRNYFAIETSIPNVTKLILRTQEDTLQQVESLYAHLEEITGQTLERDKMLAIIYYPGLDTCNDRGSINFGTRKLWYKEMERKLNRIADINTVYIYKNDEGLKKWRKANWTEDKNQIIERLFFKYHYPCGSFTVVHPSGHYKSGLGEYSKSWVWKLTEDLVQAH</sequence>
<proteinExistence type="predicted"/>
<keyword evidence="5" id="KW-1185">Reference proteome</keyword>
<reference evidence="2 5" key="3">
    <citation type="submission" date="2018-07" db="EMBL/GenBank/DDBJ databases">
        <title>Leeuwenhoekiella genomics.</title>
        <authorList>
            <person name="Tahon G."/>
            <person name="Willems A."/>
        </authorList>
    </citation>
    <scope>NUCLEOTIDE SEQUENCE [LARGE SCALE GENOMIC DNA]</scope>
    <source>
        <strain evidence="2 5">LMG 24856</strain>
    </source>
</reference>
<dbReference type="Proteomes" id="UP000290037">
    <property type="component" value="Unassembled WGS sequence"/>
</dbReference>
<name>A0A1M5TUE3_9FLAO</name>
<organism evidence="3 4">
    <name type="scientific">Leeuwenhoekiella palythoae</name>
    <dbReference type="NCBI Taxonomy" id="573501"/>
    <lineage>
        <taxon>Bacteria</taxon>
        <taxon>Pseudomonadati</taxon>
        <taxon>Bacteroidota</taxon>
        <taxon>Flavobacteriia</taxon>
        <taxon>Flavobacteriales</taxon>
        <taxon>Flavobacteriaceae</taxon>
        <taxon>Leeuwenhoekiella</taxon>
    </lineage>
</organism>
<feature type="signal peptide" evidence="1">
    <location>
        <begin position="1"/>
        <end position="18"/>
    </location>
</feature>
<dbReference type="AlphaFoldDB" id="A0A1M5TUE3"/>
<dbReference type="STRING" id="573501.SAMN04487999_0460"/>
<feature type="chain" id="PRO_5012974393" evidence="1">
    <location>
        <begin position="19"/>
        <end position="203"/>
    </location>
</feature>
<evidence type="ECO:0000313" key="3">
    <source>
        <dbReference type="EMBL" id="SHH54392.1"/>
    </source>
</evidence>